<evidence type="ECO:0000313" key="2">
    <source>
        <dbReference type="Proteomes" id="UP001620626"/>
    </source>
</evidence>
<comment type="caution">
    <text evidence="1">The sequence shown here is derived from an EMBL/GenBank/DDBJ whole genome shotgun (WGS) entry which is preliminary data.</text>
</comment>
<dbReference type="AlphaFoldDB" id="A0ABD2M9P2"/>
<accession>A0ABD2M9P2</accession>
<reference evidence="1 2" key="1">
    <citation type="submission" date="2024-10" db="EMBL/GenBank/DDBJ databases">
        <authorList>
            <person name="Kim D."/>
        </authorList>
    </citation>
    <scope>NUCLEOTIDE SEQUENCE [LARGE SCALE GENOMIC DNA]</scope>
    <source>
        <strain evidence="1">BH-2024</strain>
    </source>
</reference>
<keyword evidence="2" id="KW-1185">Reference proteome</keyword>
<evidence type="ECO:0000313" key="1">
    <source>
        <dbReference type="EMBL" id="KAL3123129.1"/>
    </source>
</evidence>
<gene>
    <name evidence="1" type="ORF">niasHT_005062</name>
</gene>
<organism evidence="1 2">
    <name type="scientific">Heterodera trifolii</name>
    <dbReference type="NCBI Taxonomy" id="157864"/>
    <lineage>
        <taxon>Eukaryota</taxon>
        <taxon>Metazoa</taxon>
        <taxon>Ecdysozoa</taxon>
        <taxon>Nematoda</taxon>
        <taxon>Chromadorea</taxon>
        <taxon>Rhabditida</taxon>
        <taxon>Tylenchina</taxon>
        <taxon>Tylenchomorpha</taxon>
        <taxon>Tylenchoidea</taxon>
        <taxon>Heteroderidae</taxon>
        <taxon>Heteroderinae</taxon>
        <taxon>Heterodera</taxon>
    </lineage>
</organism>
<sequence length="244" mass="28146">MRHNFRIIRYVCAVAWHLCHHWLAICVIIPSPALSLHLSPQRTNWVGRAQRISANAMAIGTAWLLPPSRPSPCHSSISFQLIVTHFFVHFSFVYSIRSIFPMLSAHHRESLLLQYGRSQVLYSDEFCKLTDEILIIKKFFFGTLRPKVVLLKDIRVVYFDEQKNQQKKYAHRRVWGRAPNSLYWAADFKRCLPGVDKCNRSDVIIDMEDGLLKGFTVADAQSFLSVIRLFAPMSTIIVDNLDIA</sequence>
<dbReference type="Proteomes" id="UP001620626">
    <property type="component" value="Unassembled WGS sequence"/>
</dbReference>
<dbReference type="PANTHER" id="PTHR35373:SF3">
    <property type="entry name" value="ACTIVATOR OF HSP90 ATPASE HOMOLOG 1-LIKE PROTEIN"/>
    <property type="match status" value="1"/>
</dbReference>
<name>A0ABD2M9P2_9BILA</name>
<protein>
    <submittedName>
        <fullName evidence="1">Uncharacterized protein</fullName>
    </submittedName>
</protein>
<dbReference type="PANTHER" id="PTHR35373">
    <property type="entry name" value="PROTEIN CBG16894"/>
    <property type="match status" value="1"/>
</dbReference>
<proteinExistence type="predicted"/>
<dbReference type="EMBL" id="JBICBT010000111">
    <property type="protein sequence ID" value="KAL3123129.1"/>
    <property type="molecule type" value="Genomic_DNA"/>
</dbReference>